<accession>A0AAE0AA80</accession>
<dbReference type="Proteomes" id="UP001281410">
    <property type="component" value="Unassembled WGS sequence"/>
</dbReference>
<dbReference type="PANTHER" id="PTHR46354">
    <property type="entry name" value="DOG1 DOMAIN-CONTAINING PROTEIN"/>
    <property type="match status" value="1"/>
</dbReference>
<dbReference type="InterPro" id="IPR051886">
    <property type="entry name" value="Seed_Dev/Stress_Resp_Reg"/>
</dbReference>
<proteinExistence type="predicted"/>
<dbReference type="GO" id="GO:0043565">
    <property type="term" value="F:sequence-specific DNA binding"/>
    <property type="evidence" value="ECO:0007669"/>
    <property type="project" value="InterPro"/>
</dbReference>
<sequence length="254" mass="28787">MASNDESSHQVRSCCYFKQWMELQAEDLNELQNALTHNSENAYTTLIQKCIDHFKDYMSKRSTMFHQDASSFFAPTWCSSLESSSLWIAGCRPSSFIRLIYSMVSSDVESIIADMIQGRSREGLGDLSAKQLNLIDSLHMKTVKDEDRMSTKVASLQEDIADQPISVIAKGLNPDELGQPNEEVERALDRHESSMANLIDAADKLRLYTLKELVMKIFTPAQAVDFLVASKKLHLSIHEWAKTRDDKMGRTNNN</sequence>
<comment type="caution">
    <text evidence="2">The sequence shown here is derived from an EMBL/GenBank/DDBJ whole genome shotgun (WGS) entry which is preliminary data.</text>
</comment>
<dbReference type="PANTHER" id="PTHR46354:SF7">
    <property type="entry name" value="PROTEIN DOG1-LIKE 1"/>
    <property type="match status" value="1"/>
</dbReference>
<dbReference type="EMBL" id="JANJYJ010000006">
    <property type="protein sequence ID" value="KAK3206880.1"/>
    <property type="molecule type" value="Genomic_DNA"/>
</dbReference>
<feature type="domain" description="DOG1" evidence="1">
    <location>
        <begin position="10"/>
        <end position="247"/>
    </location>
</feature>
<evidence type="ECO:0000313" key="2">
    <source>
        <dbReference type="EMBL" id="KAK3206880.1"/>
    </source>
</evidence>
<name>A0AAE0AA80_9ROSI</name>
<dbReference type="GO" id="GO:0006351">
    <property type="term" value="P:DNA-templated transcription"/>
    <property type="evidence" value="ECO:0007669"/>
    <property type="project" value="InterPro"/>
</dbReference>
<gene>
    <name evidence="2" type="ORF">Dsin_020926</name>
</gene>
<evidence type="ECO:0000313" key="3">
    <source>
        <dbReference type="Proteomes" id="UP001281410"/>
    </source>
</evidence>
<protein>
    <recommendedName>
        <fullName evidence="1">DOG1 domain-containing protein</fullName>
    </recommendedName>
</protein>
<keyword evidence="3" id="KW-1185">Reference proteome</keyword>
<dbReference type="PROSITE" id="PS51806">
    <property type="entry name" value="DOG1"/>
    <property type="match status" value="1"/>
</dbReference>
<dbReference type="InterPro" id="IPR025422">
    <property type="entry name" value="TGA_domain"/>
</dbReference>
<evidence type="ECO:0000259" key="1">
    <source>
        <dbReference type="PROSITE" id="PS51806"/>
    </source>
</evidence>
<dbReference type="Pfam" id="PF14144">
    <property type="entry name" value="DOG1"/>
    <property type="match status" value="1"/>
</dbReference>
<reference evidence="2" key="1">
    <citation type="journal article" date="2023" name="Plant J.">
        <title>Genome sequences and population genomics provide insights into the demographic history, inbreeding, and mutation load of two 'living fossil' tree species of Dipteronia.</title>
        <authorList>
            <person name="Feng Y."/>
            <person name="Comes H.P."/>
            <person name="Chen J."/>
            <person name="Zhu S."/>
            <person name="Lu R."/>
            <person name="Zhang X."/>
            <person name="Li P."/>
            <person name="Qiu J."/>
            <person name="Olsen K.M."/>
            <person name="Qiu Y."/>
        </authorList>
    </citation>
    <scope>NUCLEOTIDE SEQUENCE</scope>
    <source>
        <strain evidence="2">NBL</strain>
    </source>
</reference>
<organism evidence="2 3">
    <name type="scientific">Dipteronia sinensis</name>
    <dbReference type="NCBI Taxonomy" id="43782"/>
    <lineage>
        <taxon>Eukaryota</taxon>
        <taxon>Viridiplantae</taxon>
        <taxon>Streptophyta</taxon>
        <taxon>Embryophyta</taxon>
        <taxon>Tracheophyta</taxon>
        <taxon>Spermatophyta</taxon>
        <taxon>Magnoliopsida</taxon>
        <taxon>eudicotyledons</taxon>
        <taxon>Gunneridae</taxon>
        <taxon>Pentapetalae</taxon>
        <taxon>rosids</taxon>
        <taxon>malvids</taxon>
        <taxon>Sapindales</taxon>
        <taxon>Sapindaceae</taxon>
        <taxon>Hippocastanoideae</taxon>
        <taxon>Acereae</taxon>
        <taxon>Dipteronia</taxon>
    </lineage>
</organism>
<dbReference type="AlphaFoldDB" id="A0AAE0AA80"/>